<dbReference type="Proteomes" id="UP001633002">
    <property type="component" value="Unassembled WGS sequence"/>
</dbReference>
<name>A0ABD3HLI9_9MARC</name>
<evidence type="ECO:0000313" key="1">
    <source>
        <dbReference type="EMBL" id="KAL3692478.1"/>
    </source>
</evidence>
<gene>
    <name evidence="1" type="ORF">R1sor_006129</name>
</gene>
<comment type="caution">
    <text evidence="1">The sequence shown here is derived from an EMBL/GenBank/DDBJ whole genome shotgun (WGS) entry which is preliminary data.</text>
</comment>
<dbReference type="EMBL" id="JBJQOH010000003">
    <property type="protein sequence ID" value="KAL3692478.1"/>
    <property type="molecule type" value="Genomic_DNA"/>
</dbReference>
<keyword evidence="2" id="KW-1185">Reference proteome</keyword>
<organism evidence="1 2">
    <name type="scientific">Riccia sorocarpa</name>
    <dbReference type="NCBI Taxonomy" id="122646"/>
    <lineage>
        <taxon>Eukaryota</taxon>
        <taxon>Viridiplantae</taxon>
        <taxon>Streptophyta</taxon>
        <taxon>Embryophyta</taxon>
        <taxon>Marchantiophyta</taxon>
        <taxon>Marchantiopsida</taxon>
        <taxon>Marchantiidae</taxon>
        <taxon>Marchantiales</taxon>
        <taxon>Ricciaceae</taxon>
        <taxon>Riccia</taxon>
    </lineage>
</organism>
<accession>A0ABD3HLI9</accession>
<dbReference type="AlphaFoldDB" id="A0ABD3HLI9"/>
<proteinExistence type="predicted"/>
<evidence type="ECO:0000313" key="2">
    <source>
        <dbReference type="Proteomes" id="UP001633002"/>
    </source>
</evidence>
<protein>
    <submittedName>
        <fullName evidence="1">Uncharacterized protein</fullName>
    </submittedName>
</protein>
<reference evidence="1 2" key="1">
    <citation type="submission" date="2024-09" db="EMBL/GenBank/DDBJ databases">
        <title>Chromosome-scale assembly of Riccia sorocarpa.</title>
        <authorList>
            <person name="Paukszto L."/>
        </authorList>
    </citation>
    <scope>NUCLEOTIDE SEQUENCE [LARGE SCALE GENOMIC DNA]</scope>
    <source>
        <strain evidence="1">LP-2024</strain>
        <tissue evidence="1">Aerial parts of the thallus</tissue>
    </source>
</reference>
<sequence>MDHYGGRSLADHIPIRTTLVLQAETRRSEANICVLKLETGEVISDDDRIAELVEDNYKNLYSADPETEEVERTRREALQLIDKRLKPEQNEQLDAMPTEELIEEVVLSLSKDKAPGIDGVTVEVLIAGWSFVRTDCFAMTPQKIRAGGVRSPKQALGNAKPDTGWVNFELWAKVVF</sequence>